<gene>
    <name evidence="8" type="ORF">dsmv_2168</name>
</gene>
<dbReference type="GO" id="GO:0005737">
    <property type="term" value="C:cytoplasm"/>
    <property type="evidence" value="ECO:0007669"/>
    <property type="project" value="TreeGrafter"/>
</dbReference>
<evidence type="ECO:0000256" key="2">
    <source>
        <dbReference type="ARBA" id="ARBA00022598"/>
    </source>
</evidence>
<dbReference type="PROSITE" id="PS51273">
    <property type="entry name" value="GATASE_TYPE_1"/>
    <property type="match status" value="1"/>
</dbReference>
<evidence type="ECO:0000256" key="6">
    <source>
        <dbReference type="ARBA" id="ARBA00022840"/>
    </source>
</evidence>
<dbReference type="eggNOG" id="COG0047">
    <property type="taxonomic scope" value="Bacteria"/>
</dbReference>
<dbReference type="InterPro" id="IPR010075">
    <property type="entry name" value="PRibForGlyAmidine_synth_PurQ"/>
</dbReference>
<evidence type="ECO:0000313" key="9">
    <source>
        <dbReference type="Proteomes" id="UP000014977"/>
    </source>
</evidence>
<dbReference type="GO" id="GO:0016787">
    <property type="term" value="F:hydrolase activity"/>
    <property type="evidence" value="ECO:0007669"/>
    <property type="project" value="UniProtKB-KW"/>
</dbReference>
<keyword evidence="7" id="KW-0315">Glutamine amidotransferase</keyword>
<organism evidence="8 9">
    <name type="scientific">Desulfococcus multivorans DSM 2059</name>
    <dbReference type="NCBI Taxonomy" id="1121405"/>
    <lineage>
        <taxon>Bacteria</taxon>
        <taxon>Pseudomonadati</taxon>
        <taxon>Thermodesulfobacteriota</taxon>
        <taxon>Desulfobacteria</taxon>
        <taxon>Desulfobacterales</taxon>
        <taxon>Desulfococcaceae</taxon>
        <taxon>Desulfococcus</taxon>
    </lineage>
</organism>
<dbReference type="GO" id="GO:0005524">
    <property type="term" value="F:ATP binding"/>
    <property type="evidence" value="ECO:0007669"/>
    <property type="project" value="UniProtKB-KW"/>
</dbReference>
<dbReference type="PIRSF" id="PIRSF001586">
    <property type="entry name" value="FGAM_synth_I"/>
    <property type="match status" value="1"/>
</dbReference>
<keyword evidence="2" id="KW-0436">Ligase</keyword>
<protein>
    <submittedName>
        <fullName evidence="8">Phosphoribosylformylglycinamidine synthase</fullName>
    </submittedName>
</protein>
<keyword evidence="4" id="KW-0658">Purine biosynthesis</keyword>
<dbReference type="SMART" id="SM01211">
    <property type="entry name" value="GATase_5"/>
    <property type="match status" value="1"/>
</dbReference>
<keyword evidence="3" id="KW-0547">Nucleotide-binding</keyword>
<dbReference type="SUPFAM" id="SSF52317">
    <property type="entry name" value="Class I glutamine amidotransferase-like"/>
    <property type="match status" value="1"/>
</dbReference>
<accession>S7TWE2</accession>
<dbReference type="Pfam" id="PF13507">
    <property type="entry name" value="GATase_5"/>
    <property type="match status" value="1"/>
</dbReference>
<comment type="caution">
    <text evidence="8">The sequence shown here is derived from an EMBL/GenBank/DDBJ whole genome shotgun (WGS) entry which is preliminary data.</text>
</comment>
<dbReference type="InterPro" id="IPR029062">
    <property type="entry name" value="Class_I_gatase-like"/>
</dbReference>
<evidence type="ECO:0000313" key="8">
    <source>
        <dbReference type="EMBL" id="EPR41387.1"/>
    </source>
</evidence>
<dbReference type="AlphaFoldDB" id="S7TWE2"/>
<evidence type="ECO:0000256" key="3">
    <source>
        <dbReference type="ARBA" id="ARBA00022741"/>
    </source>
</evidence>
<evidence type="ECO:0000256" key="5">
    <source>
        <dbReference type="ARBA" id="ARBA00022801"/>
    </source>
</evidence>
<dbReference type="OrthoDB" id="9804441at2"/>
<dbReference type="PATRIC" id="fig|1121405.3.peg.1708"/>
<dbReference type="GO" id="GO:0006189">
    <property type="term" value="P:'de novo' IMP biosynthetic process"/>
    <property type="evidence" value="ECO:0007669"/>
    <property type="project" value="InterPro"/>
</dbReference>
<dbReference type="PANTHER" id="PTHR10099">
    <property type="entry name" value="PHOSPHORIBOSYLFORMYLGLYCINAMIDINE SYNTHASE"/>
    <property type="match status" value="1"/>
</dbReference>
<proteinExistence type="predicted"/>
<dbReference type="STRING" id="897.B2D07_06225"/>
<dbReference type="PANTHER" id="PTHR10099:SF1">
    <property type="entry name" value="PHOSPHORIBOSYLFORMYLGLYCINAMIDINE SYNTHASE"/>
    <property type="match status" value="1"/>
</dbReference>
<dbReference type="Proteomes" id="UP000014977">
    <property type="component" value="Unassembled WGS sequence"/>
</dbReference>
<keyword evidence="1" id="KW-0963">Cytoplasm</keyword>
<dbReference type="RefSeq" id="WP_020876599.1">
    <property type="nucleotide sequence ID" value="NZ_ATHJ01000076.1"/>
</dbReference>
<evidence type="ECO:0000256" key="1">
    <source>
        <dbReference type="ARBA" id="ARBA00022490"/>
    </source>
</evidence>
<dbReference type="Gene3D" id="3.40.50.880">
    <property type="match status" value="1"/>
</dbReference>
<keyword evidence="9" id="KW-1185">Reference proteome</keyword>
<evidence type="ECO:0000256" key="4">
    <source>
        <dbReference type="ARBA" id="ARBA00022755"/>
    </source>
</evidence>
<name>S7TWE2_DESML</name>
<dbReference type="GO" id="GO:0004642">
    <property type="term" value="F:phosphoribosylformylglycinamidine synthase activity"/>
    <property type="evidence" value="ECO:0007669"/>
    <property type="project" value="InterPro"/>
</dbReference>
<keyword evidence="6" id="KW-0067">ATP-binding</keyword>
<reference evidence="8 9" key="1">
    <citation type="journal article" date="2013" name="Genome Announc.">
        <title>Draft genome sequences for three mercury-methylating, sulfate-reducing bacteria.</title>
        <authorList>
            <person name="Brown S.D."/>
            <person name="Hurt R.A.Jr."/>
            <person name="Gilmour C.C."/>
            <person name="Elias D.A."/>
        </authorList>
    </citation>
    <scope>NUCLEOTIDE SEQUENCE [LARGE SCALE GENOMIC DNA]</scope>
    <source>
        <strain evidence="8 9">DSM 2059</strain>
    </source>
</reference>
<evidence type="ECO:0000256" key="7">
    <source>
        <dbReference type="ARBA" id="ARBA00022962"/>
    </source>
</evidence>
<sequence>MNRDVNVLVLTGYGLNCDHETVYAFEQAGATARRVHINALIDGSERLDEFRIMVFIGGFSWGDDHGAGVIQAVRLKHTIGDRILDFIDRGNLVLGICNGFQTLVNLGLLPGVDGDYTTRSVALIHNDCGNFRDDWVHLRVNPASPCVFTRGMDRLYLPVRHGEGKFFADGPVLERLIQNRQVVMQYITPEGAAAEGRFPDNPNGAMADIAGICDATGRVFGLMPHPEAYNDPTNHPTWTRNKVDLPKHRRMPAPGVQLLKNGVDFIRGA</sequence>
<dbReference type="EMBL" id="ATHJ01000076">
    <property type="protein sequence ID" value="EPR41387.1"/>
    <property type="molecule type" value="Genomic_DNA"/>
</dbReference>
<keyword evidence="5" id="KW-0378">Hydrolase</keyword>